<dbReference type="EMBL" id="BAAAPN010000085">
    <property type="protein sequence ID" value="GAA1771367.1"/>
    <property type="molecule type" value="Genomic_DNA"/>
</dbReference>
<dbReference type="InterPro" id="IPR006094">
    <property type="entry name" value="Oxid_FAD_bind_N"/>
</dbReference>
<keyword evidence="1" id="KW-0560">Oxidoreductase</keyword>
<gene>
    <name evidence="4" type="ORF">GCM10009810_31390</name>
</gene>
<evidence type="ECO:0000256" key="2">
    <source>
        <dbReference type="SAM" id="MobiDB-lite"/>
    </source>
</evidence>
<dbReference type="InterPro" id="IPR016167">
    <property type="entry name" value="FAD-bd_PCMH_sub1"/>
</dbReference>
<dbReference type="Gene3D" id="3.30.465.10">
    <property type="match status" value="1"/>
</dbReference>
<proteinExistence type="predicted"/>
<dbReference type="InterPro" id="IPR036318">
    <property type="entry name" value="FAD-bd_PCMH-like_sf"/>
</dbReference>
<comment type="caution">
    <text evidence="4">The sequence shown here is derived from an EMBL/GenBank/DDBJ whole genome shotgun (WGS) entry which is preliminary data.</text>
</comment>
<accession>A0ABN2L0U5</accession>
<reference evidence="4 5" key="1">
    <citation type="journal article" date="2019" name="Int. J. Syst. Evol. Microbiol.">
        <title>The Global Catalogue of Microorganisms (GCM) 10K type strain sequencing project: providing services to taxonomists for standard genome sequencing and annotation.</title>
        <authorList>
            <consortium name="The Broad Institute Genomics Platform"/>
            <consortium name="The Broad Institute Genome Sequencing Center for Infectious Disease"/>
            <person name="Wu L."/>
            <person name="Ma J."/>
        </authorList>
    </citation>
    <scope>NUCLEOTIDE SEQUENCE [LARGE SCALE GENOMIC DNA]</scope>
    <source>
        <strain evidence="4 5">JCM 15591</strain>
    </source>
</reference>
<dbReference type="Gene3D" id="3.30.43.10">
    <property type="entry name" value="Uridine Diphospho-n-acetylenolpyruvylglucosamine Reductase, domain 2"/>
    <property type="match status" value="1"/>
</dbReference>
<dbReference type="SUPFAM" id="SSF56176">
    <property type="entry name" value="FAD-binding/transporter-associated domain-like"/>
    <property type="match status" value="1"/>
</dbReference>
<dbReference type="InterPro" id="IPR016166">
    <property type="entry name" value="FAD-bd_PCMH"/>
</dbReference>
<sequence length="181" mass="18794">MGQRHNWSPLTPDATAAAARVLLVDTSALTEVSVDCASRRVTAGAGATLDGIQNALKANGLAFAHAPAVGDLSIGGALAIGAHGTGVPASRESARPGWTFGSLSNAVVSLDAVVWDTATRPVCRAHLHPRRCRHARPALPPRPGLRHAGHPPGRRVDADTVPQLYDRLDGRPVRSDPAVAL</sequence>
<evidence type="ECO:0000313" key="4">
    <source>
        <dbReference type="EMBL" id="GAA1771367.1"/>
    </source>
</evidence>
<feature type="domain" description="FAD-binding PCMH-type" evidence="3">
    <location>
        <begin position="1"/>
        <end position="166"/>
    </location>
</feature>
<evidence type="ECO:0000256" key="1">
    <source>
        <dbReference type="ARBA" id="ARBA00023002"/>
    </source>
</evidence>
<feature type="region of interest" description="Disordered" evidence="2">
    <location>
        <begin position="134"/>
        <end position="160"/>
    </location>
</feature>
<feature type="compositionally biased region" description="Basic residues" evidence="2">
    <location>
        <begin position="144"/>
        <end position="153"/>
    </location>
</feature>
<dbReference type="InterPro" id="IPR016169">
    <property type="entry name" value="FAD-bd_PCMH_sub2"/>
</dbReference>
<name>A0ABN2L0U5_9MICO</name>
<protein>
    <recommendedName>
        <fullName evidence="3">FAD-binding PCMH-type domain-containing protein</fullName>
    </recommendedName>
</protein>
<dbReference type="PROSITE" id="PS51387">
    <property type="entry name" value="FAD_PCMH"/>
    <property type="match status" value="1"/>
</dbReference>
<evidence type="ECO:0000259" key="3">
    <source>
        <dbReference type="PROSITE" id="PS51387"/>
    </source>
</evidence>
<keyword evidence="5" id="KW-1185">Reference proteome</keyword>
<organism evidence="4 5">
    <name type="scientific">Nostocoides vanveenii</name>
    <dbReference type="NCBI Taxonomy" id="330835"/>
    <lineage>
        <taxon>Bacteria</taxon>
        <taxon>Bacillati</taxon>
        <taxon>Actinomycetota</taxon>
        <taxon>Actinomycetes</taxon>
        <taxon>Micrococcales</taxon>
        <taxon>Intrasporangiaceae</taxon>
        <taxon>Nostocoides</taxon>
    </lineage>
</organism>
<dbReference type="Pfam" id="PF01565">
    <property type="entry name" value="FAD_binding_4"/>
    <property type="match status" value="1"/>
</dbReference>
<evidence type="ECO:0000313" key="5">
    <source>
        <dbReference type="Proteomes" id="UP001501475"/>
    </source>
</evidence>
<dbReference type="Proteomes" id="UP001501475">
    <property type="component" value="Unassembled WGS sequence"/>
</dbReference>